<dbReference type="EMBL" id="CP040098">
    <property type="protein sequence ID" value="QCQ22518.1"/>
    <property type="molecule type" value="Genomic_DNA"/>
</dbReference>
<dbReference type="RefSeq" id="WP_137424754.1">
    <property type="nucleotide sequence ID" value="NZ_CP040098.1"/>
</dbReference>
<dbReference type="Gene3D" id="3.40.50.10900">
    <property type="entry name" value="PAC-like subunit"/>
    <property type="match status" value="1"/>
</dbReference>
<accession>A0A4P8L3Q7</accession>
<protein>
    <submittedName>
        <fullName evidence="1">PAC2 family protein</fullName>
    </submittedName>
</protein>
<dbReference type="Proteomes" id="UP000298602">
    <property type="component" value="Chromosome"/>
</dbReference>
<dbReference type="KEGG" id="dax:FDQ92_10290"/>
<proteinExistence type="predicted"/>
<dbReference type="SUPFAM" id="SSF159659">
    <property type="entry name" value="Cgl1923-like"/>
    <property type="match status" value="1"/>
</dbReference>
<reference evidence="1 2" key="1">
    <citation type="submission" date="2019-05" db="EMBL/GenBank/DDBJ databases">
        <title>The Complete Genome Sequence of the n-alkane-degrading Desulfoglaeba alkanexedens ALDC reveals multiple alkylsuccinate synthase gene clusters.</title>
        <authorList>
            <person name="Callaghan A.V."/>
            <person name="Davidova I.A."/>
            <person name="Duncan K.E."/>
            <person name="Morris B."/>
            <person name="McInerney M.J."/>
        </authorList>
    </citation>
    <scope>NUCLEOTIDE SEQUENCE [LARGE SCALE GENOMIC DNA]</scope>
    <source>
        <strain evidence="1 2">ALDC</strain>
    </source>
</reference>
<sequence length="286" mass="32376">MAFHVVQSRFQAEKAVLGFTGWPDAAGMVQQVFRELEALLPHQRITTWDMDGFWHTAGQRPHVTIRHGQVKQIQWPSYVFYGSGDAQPSRVLLGLGPEPCCLWRRFSNEMIERLESWGCREVVLLGSLYDQVFHDEVRVSAVVQDATGYNLAEDWGCLHNNYQGPSAVHSALHLAAAGGACTVLSLWSHLPFYLRDAPEPTLVRILEILGKFLGREWNLQHLKDRWESRLQDIEALLEQDPNLQQKLEAIRIEKASADPALDSPKVIRLDDFLKKKSNTDPEGGDA</sequence>
<dbReference type="InterPro" id="IPR038389">
    <property type="entry name" value="PSMG2_sf"/>
</dbReference>
<dbReference type="Pfam" id="PF09754">
    <property type="entry name" value="PAC2"/>
    <property type="match status" value="1"/>
</dbReference>
<evidence type="ECO:0000313" key="2">
    <source>
        <dbReference type="Proteomes" id="UP000298602"/>
    </source>
</evidence>
<keyword evidence="2" id="KW-1185">Reference proteome</keyword>
<dbReference type="AlphaFoldDB" id="A0A4P8L3Q7"/>
<dbReference type="OrthoDB" id="150941at2"/>
<name>A0A4P8L3Q7_9BACT</name>
<gene>
    <name evidence="1" type="ORF">FDQ92_10290</name>
</gene>
<organism evidence="1 2">
    <name type="scientific">Desulfoglaeba alkanexedens ALDC</name>
    <dbReference type="NCBI Taxonomy" id="980445"/>
    <lineage>
        <taxon>Bacteria</taxon>
        <taxon>Pseudomonadati</taxon>
        <taxon>Thermodesulfobacteriota</taxon>
        <taxon>Syntrophobacteria</taxon>
        <taxon>Syntrophobacterales</taxon>
        <taxon>Syntrophobacteraceae</taxon>
        <taxon>Desulfoglaeba</taxon>
    </lineage>
</organism>
<evidence type="ECO:0000313" key="1">
    <source>
        <dbReference type="EMBL" id="QCQ22518.1"/>
    </source>
</evidence>
<reference evidence="1 2" key="2">
    <citation type="submission" date="2019-05" db="EMBL/GenBank/DDBJ databases">
        <authorList>
            <person name="Suflita J.M."/>
            <person name="Marks C.R."/>
        </authorList>
    </citation>
    <scope>NUCLEOTIDE SEQUENCE [LARGE SCALE GENOMIC DNA]</scope>
    <source>
        <strain evidence="1 2">ALDC</strain>
    </source>
</reference>
<dbReference type="InterPro" id="IPR019151">
    <property type="entry name" value="Proteasome_assmbl_chaperone_2"/>
</dbReference>